<name>A0A9P8AGH9_9ASCO</name>
<dbReference type="Proteomes" id="UP000790833">
    <property type="component" value="Unassembled WGS sequence"/>
</dbReference>
<proteinExistence type="predicted"/>
<protein>
    <submittedName>
        <fullName evidence="1">Uncharacterized protein</fullName>
    </submittedName>
</protein>
<sequence>MRQRFNIGSIRDKVLTIKKKHSEVPGGGPESPQKLTLANSFLLNPSALFLELESSPKTEITPEAVPTSTTSITIQSIPDYCLAKLGTKVPKNGQNQIEVTKDDTTKCTRAVSVVTGTGFEGCPPCAINEMKSLFELYLIAIEAFQPCGRTETTAREPTERSPIKIGEAVVKTLRARETDTTPIQVSEATLVSNIPVTAFSEDPSIESGSIVKENFNGIIINCNTDLPKSTPSCLSEYDSYTSCCNFQGKIEQQFLTVYNHPKQERQRVRYRGMTKNKTGEFL</sequence>
<comment type="caution">
    <text evidence="1">The sequence shown here is derived from an EMBL/GenBank/DDBJ whole genome shotgun (WGS) entry which is preliminary data.</text>
</comment>
<dbReference type="GeneID" id="66116828"/>
<dbReference type="RefSeq" id="XP_043046962.1">
    <property type="nucleotide sequence ID" value="XM_043194177.1"/>
</dbReference>
<keyword evidence="2" id="KW-1185">Reference proteome</keyword>
<reference evidence="1" key="1">
    <citation type="submission" date="2021-03" db="EMBL/GenBank/DDBJ databases">
        <authorList>
            <person name="Palmer J.M."/>
        </authorList>
    </citation>
    <scope>NUCLEOTIDE SEQUENCE</scope>
    <source>
        <strain evidence="1">ARV_011</strain>
    </source>
</reference>
<evidence type="ECO:0000313" key="2">
    <source>
        <dbReference type="Proteomes" id="UP000790833"/>
    </source>
</evidence>
<gene>
    <name evidence="1" type="ORF">KQ657_003454</name>
</gene>
<organism evidence="1 2">
    <name type="scientific">Scheffersomyces spartinae</name>
    <dbReference type="NCBI Taxonomy" id="45513"/>
    <lineage>
        <taxon>Eukaryota</taxon>
        <taxon>Fungi</taxon>
        <taxon>Dikarya</taxon>
        <taxon>Ascomycota</taxon>
        <taxon>Saccharomycotina</taxon>
        <taxon>Pichiomycetes</taxon>
        <taxon>Debaryomycetaceae</taxon>
        <taxon>Scheffersomyces</taxon>
    </lineage>
</organism>
<dbReference type="EMBL" id="JAHMUF010000030">
    <property type="protein sequence ID" value="KAG7191410.1"/>
    <property type="molecule type" value="Genomic_DNA"/>
</dbReference>
<evidence type="ECO:0000313" key="1">
    <source>
        <dbReference type="EMBL" id="KAG7191410.1"/>
    </source>
</evidence>
<dbReference type="AlphaFoldDB" id="A0A9P8AGH9"/>
<accession>A0A9P8AGH9</accession>